<protein>
    <submittedName>
        <fullName evidence="2">Uncharacterized protein</fullName>
    </submittedName>
</protein>
<feature type="transmembrane region" description="Helical" evidence="1">
    <location>
        <begin position="15"/>
        <end position="33"/>
    </location>
</feature>
<proteinExistence type="predicted"/>
<sequence length="155" mass="17538">MSKTTLKQWWADNKLTLFSLAYGVIMIAGSQWLPITPRVILTAAGGIMTGIAFPLGTLCWLQDKAMEQAASDMQAMHKAASDEIKVTVPYGTEFKDSTWRAARMSYAGIHAEHHDWKTWDQLSEEQQWTLMAHTHVNSLIALEIAKRYNEPQEET</sequence>
<organism evidence="2 3">
    <name type="scientific">Bifidobacterium castoris</name>
    <dbReference type="NCBI Taxonomy" id="2306972"/>
    <lineage>
        <taxon>Bacteria</taxon>
        <taxon>Bacillati</taxon>
        <taxon>Actinomycetota</taxon>
        <taxon>Actinomycetes</taxon>
        <taxon>Bifidobacteriales</taxon>
        <taxon>Bifidobacteriaceae</taxon>
        <taxon>Bifidobacterium</taxon>
    </lineage>
</organism>
<feature type="transmembrane region" description="Helical" evidence="1">
    <location>
        <begin position="39"/>
        <end position="61"/>
    </location>
</feature>
<keyword evidence="1" id="KW-0812">Transmembrane</keyword>
<reference evidence="2 3" key="1">
    <citation type="submission" date="2018-09" db="EMBL/GenBank/DDBJ databases">
        <title>Characterization of the phylogenetic diversity of five novel species belonging to the genus Bifidobacterium.</title>
        <authorList>
            <person name="Lugli G.A."/>
            <person name="Duranti S."/>
            <person name="Milani C."/>
        </authorList>
    </citation>
    <scope>NUCLEOTIDE SEQUENCE [LARGE SCALE GENOMIC DNA]</scope>
    <source>
        <strain evidence="2 3">2020B</strain>
    </source>
</reference>
<comment type="caution">
    <text evidence="2">The sequence shown here is derived from an EMBL/GenBank/DDBJ whole genome shotgun (WGS) entry which is preliminary data.</text>
</comment>
<dbReference type="OrthoDB" id="9955695at2"/>
<keyword evidence="1" id="KW-0472">Membrane</keyword>
<dbReference type="AlphaFoldDB" id="A0A430F4L4"/>
<dbReference type="EMBL" id="QXGI01000012">
    <property type="protein sequence ID" value="RSX44671.1"/>
    <property type="molecule type" value="Genomic_DNA"/>
</dbReference>
<dbReference type="Proteomes" id="UP000288052">
    <property type="component" value="Unassembled WGS sequence"/>
</dbReference>
<keyword evidence="3" id="KW-1185">Reference proteome</keyword>
<evidence type="ECO:0000256" key="1">
    <source>
        <dbReference type="SAM" id="Phobius"/>
    </source>
</evidence>
<accession>A0A430F4L4</accession>
<keyword evidence="1" id="KW-1133">Transmembrane helix</keyword>
<evidence type="ECO:0000313" key="2">
    <source>
        <dbReference type="EMBL" id="RSX44671.1"/>
    </source>
</evidence>
<dbReference type="RefSeq" id="WP_126032916.1">
    <property type="nucleotide sequence ID" value="NZ_QXGI01000012.1"/>
</dbReference>
<name>A0A430F4L4_9BIFI</name>
<evidence type="ECO:0000313" key="3">
    <source>
        <dbReference type="Proteomes" id="UP000288052"/>
    </source>
</evidence>
<gene>
    <name evidence="2" type="ORF">D2E22_1957</name>
</gene>